<dbReference type="AlphaFoldDB" id="A0A0P1AZ15"/>
<evidence type="ECO:0000313" key="1">
    <source>
        <dbReference type="EMBL" id="CEG47565.1"/>
    </source>
</evidence>
<protein>
    <submittedName>
        <fullName evidence="1">Uncharacterized protein</fullName>
    </submittedName>
</protein>
<dbReference type="RefSeq" id="XP_024583934.1">
    <property type="nucleotide sequence ID" value="XM_024718546.1"/>
</dbReference>
<evidence type="ECO:0000313" key="2">
    <source>
        <dbReference type="Proteomes" id="UP000054928"/>
    </source>
</evidence>
<name>A0A0P1AZ15_PLAHL</name>
<dbReference type="OrthoDB" id="162036at2759"/>
<dbReference type="OMA" id="RECDVAH"/>
<dbReference type="EMBL" id="CCYD01002589">
    <property type="protein sequence ID" value="CEG47565.1"/>
    <property type="molecule type" value="Genomic_DNA"/>
</dbReference>
<sequence length="189" mass="21407">MLRERNTFVLKARSDVGALQHALTLQVSIRSQDLTHFHGDNDSDVTGRKTMQRLLEMLDGDEAFQLLVREMNDLRQLDQLVKTKSKECVHTLQSPEITVQWQVVEEPGLPSVLLRAHGNNCSDHPKSSHLPDTITKTGKYRPLPVRKLVVAVWIYPPHVELPPTGDRIPVVNDAIKQDFFETDADDDGK</sequence>
<proteinExistence type="predicted"/>
<reference evidence="2" key="1">
    <citation type="submission" date="2014-09" db="EMBL/GenBank/DDBJ databases">
        <authorList>
            <person name="Sharma Rahul"/>
            <person name="Thines Marco"/>
        </authorList>
    </citation>
    <scope>NUCLEOTIDE SEQUENCE [LARGE SCALE GENOMIC DNA]</scope>
</reference>
<accession>A0A0P1AZ15</accession>
<keyword evidence="2" id="KW-1185">Reference proteome</keyword>
<dbReference type="GeneID" id="36399488"/>
<dbReference type="Proteomes" id="UP000054928">
    <property type="component" value="Unassembled WGS sequence"/>
</dbReference>
<organism evidence="1 2">
    <name type="scientific">Plasmopara halstedii</name>
    <name type="common">Downy mildew of sunflower</name>
    <dbReference type="NCBI Taxonomy" id="4781"/>
    <lineage>
        <taxon>Eukaryota</taxon>
        <taxon>Sar</taxon>
        <taxon>Stramenopiles</taxon>
        <taxon>Oomycota</taxon>
        <taxon>Peronosporomycetes</taxon>
        <taxon>Peronosporales</taxon>
        <taxon>Peronosporaceae</taxon>
        <taxon>Plasmopara</taxon>
    </lineage>
</organism>